<reference evidence="2" key="1">
    <citation type="journal article" date="2015" name="Mob. DNA">
        <title>A long terminal repeat retrotransposon of Schizosaccharomyces japonicus integrates upstream of RNA pol III transcribed genes.</title>
        <authorList>
            <person name="Guo Y."/>
            <person name="Singh P.K."/>
            <person name="Levin H.L."/>
        </authorList>
    </citation>
    <scope>NUCLEOTIDE SEQUENCE</scope>
</reference>
<feature type="compositionally biased region" description="Polar residues" evidence="1">
    <location>
        <begin position="274"/>
        <end position="286"/>
    </location>
</feature>
<evidence type="ECO:0000313" key="2">
    <source>
        <dbReference type="EMBL" id="ALE15147.1"/>
    </source>
</evidence>
<name>A0A0M3T9E0_SCHJP</name>
<dbReference type="AlphaFoldDB" id="A0A0M3T9E0"/>
<protein>
    <submittedName>
        <fullName evidence="2">Capsid protein</fullName>
    </submittedName>
</protein>
<evidence type="ECO:0000256" key="1">
    <source>
        <dbReference type="SAM" id="MobiDB-lite"/>
    </source>
</evidence>
<gene>
    <name evidence="2" type="primary">gag</name>
</gene>
<feature type="region of interest" description="Disordered" evidence="1">
    <location>
        <begin position="268"/>
        <end position="293"/>
    </location>
</feature>
<sequence length="293" mass="34674">MESASAGAPLTREDVLAIVAQLLKGQNSEAQQSATENSSAQQKIETRGSSIVLPDSLIQIEEGLIYEEGMDPGVYLQKVSDYFRRHYSDASNKVKLKKLSQFLPDKFIRRIEGKEEQFNTWEEAAFAALQPEINQKKRNMLREIGRLRDENSFIAFSREFIKYCRMPRTTMWDAVVAGLLAGVDRRTRQFYLKEHLEESNLSEIDSIIGFLEDFEQREGRKHAVPHPTHHYQRRREYKPFNAYRPKRFTMDERDNRYQKTFRPHKFQHRHPFNNKFNQTHRNTTKYDNQRPQE</sequence>
<organism evidence="2">
    <name type="scientific">Schizosaccharomyces japonicus</name>
    <name type="common">Fission yeast</name>
    <dbReference type="NCBI Taxonomy" id="4897"/>
    <lineage>
        <taxon>Eukaryota</taxon>
        <taxon>Fungi</taxon>
        <taxon>Dikarya</taxon>
        <taxon>Ascomycota</taxon>
        <taxon>Taphrinomycotina</taxon>
        <taxon>Schizosaccharomycetes</taxon>
        <taxon>Schizosaccharomycetales</taxon>
        <taxon>Schizosaccharomycetaceae</taxon>
        <taxon>Schizosaccharomyces</taxon>
    </lineage>
</organism>
<dbReference type="EMBL" id="KT447435">
    <property type="protein sequence ID" value="ALE15147.1"/>
    <property type="molecule type" value="Genomic_DNA"/>
</dbReference>
<accession>A0A0M3T9E0</accession>
<proteinExistence type="predicted"/>